<dbReference type="STRING" id="1090615.SAMN04515671_0613"/>
<evidence type="ECO:0000256" key="2">
    <source>
        <dbReference type="PROSITE-ProRule" id="PRU00169"/>
    </source>
</evidence>
<keyword evidence="1 2" id="KW-0597">Phosphoprotein</keyword>
<sequence>MTVSRTSSDAPFPVGGPERAPDATPPTVLIVDDEPDQLQLLSTYFQRAGCLVVPAIDAEHALNLPPGTRPELMVLDLRLPGIDGWELTERLRTLYPGCPIAITSVLDAADYPAAESVMPKPVTARDVRTLLRAAFPGRVR</sequence>
<feature type="domain" description="Response regulatory" evidence="4">
    <location>
        <begin position="27"/>
        <end position="135"/>
    </location>
</feature>
<feature type="modified residue" description="4-aspartylphosphate" evidence="2">
    <location>
        <position position="76"/>
    </location>
</feature>
<keyword evidence="6" id="KW-1185">Reference proteome</keyword>
<dbReference type="GO" id="GO:0000160">
    <property type="term" value="P:phosphorelay signal transduction system"/>
    <property type="evidence" value="ECO:0007669"/>
    <property type="project" value="InterPro"/>
</dbReference>
<dbReference type="AlphaFoldDB" id="A0A1H0IR49"/>
<dbReference type="InterPro" id="IPR001789">
    <property type="entry name" value="Sig_transdc_resp-reg_receiver"/>
</dbReference>
<name>A0A1H0IR49_9ACTN</name>
<dbReference type="EMBL" id="LT629710">
    <property type="protein sequence ID" value="SDO33924.1"/>
    <property type="molecule type" value="Genomic_DNA"/>
</dbReference>
<dbReference type="SUPFAM" id="SSF52172">
    <property type="entry name" value="CheY-like"/>
    <property type="match status" value="1"/>
</dbReference>
<evidence type="ECO:0000259" key="4">
    <source>
        <dbReference type="PROSITE" id="PS50110"/>
    </source>
</evidence>
<dbReference type="Proteomes" id="UP000198741">
    <property type="component" value="Chromosome I"/>
</dbReference>
<dbReference type="SMART" id="SM00448">
    <property type="entry name" value="REC"/>
    <property type="match status" value="1"/>
</dbReference>
<dbReference type="InterPro" id="IPR050595">
    <property type="entry name" value="Bact_response_regulator"/>
</dbReference>
<dbReference type="RefSeq" id="WP_090474546.1">
    <property type="nucleotide sequence ID" value="NZ_LT629710.1"/>
</dbReference>
<organism evidence="5 6">
    <name type="scientific">Nakamurella panacisegetis</name>
    <dbReference type="NCBI Taxonomy" id="1090615"/>
    <lineage>
        <taxon>Bacteria</taxon>
        <taxon>Bacillati</taxon>
        <taxon>Actinomycetota</taxon>
        <taxon>Actinomycetes</taxon>
        <taxon>Nakamurellales</taxon>
        <taxon>Nakamurellaceae</taxon>
        <taxon>Nakamurella</taxon>
    </lineage>
</organism>
<evidence type="ECO:0000313" key="5">
    <source>
        <dbReference type="EMBL" id="SDO33924.1"/>
    </source>
</evidence>
<reference evidence="5 6" key="1">
    <citation type="submission" date="2016-10" db="EMBL/GenBank/DDBJ databases">
        <authorList>
            <person name="de Groot N.N."/>
        </authorList>
    </citation>
    <scope>NUCLEOTIDE SEQUENCE [LARGE SCALE GENOMIC DNA]</scope>
    <source>
        <strain evidence="6">P4-7,KCTC 19426,CECT 7604</strain>
    </source>
</reference>
<evidence type="ECO:0000256" key="3">
    <source>
        <dbReference type="SAM" id="MobiDB-lite"/>
    </source>
</evidence>
<dbReference type="PANTHER" id="PTHR44591:SF3">
    <property type="entry name" value="RESPONSE REGULATORY DOMAIN-CONTAINING PROTEIN"/>
    <property type="match status" value="1"/>
</dbReference>
<evidence type="ECO:0000256" key="1">
    <source>
        <dbReference type="ARBA" id="ARBA00022553"/>
    </source>
</evidence>
<proteinExistence type="predicted"/>
<dbReference type="Pfam" id="PF00072">
    <property type="entry name" value="Response_reg"/>
    <property type="match status" value="1"/>
</dbReference>
<gene>
    <name evidence="5" type="ORF">SAMN04515671_0613</name>
</gene>
<dbReference type="OrthoDB" id="5244745at2"/>
<dbReference type="PANTHER" id="PTHR44591">
    <property type="entry name" value="STRESS RESPONSE REGULATOR PROTEIN 1"/>
    <property type="match status" value="1"/>
</dbReference>
<dbReference type="PROSITE" id="PS50110">
    <property type="entry name" value="RESPONSE_REGULATORY"/>
    <property type="match status" value="1"/>
</dbReference>
<protein>
    <submittedName>
        <fullName evidence="5">Response regulator receiver domain-containing protein</fullName>
    </submittedName>
</protein>
<dbReference type="Gene3D" id="3.40.50.2300">
    <property type="match status" value="1"/>
</dbReference>
<evidence type="ECO:0000313" key="6">
    <source>
        <dbReference type="Proteomes" id="UP000198741"/>
    </source>
</evidence>
<dbReference type="InterPro" id="IPR011006">
    <property type="entry name" value="CheY-like_superfamily"/>
</dbReference>
<accession>A0A1H0IR49</accession>
<feature type="region of interest" description="Disordered" evidence="3">
    <location>
        <begin position="1"/>
        <end position="25"/>
    </location>
</feature>